<gene>
    <name evidence="1" type="ORF">NP589_04475</name>
</gene>
<dbReference type="Proteomes" id="UP001524570">
    <property type="component" value="Unassembled WGS sequence"/>
</dbReference>
<proteinExistence type="predicted"/>
<accession>A0ABT1TQM0</accession>
<reference evidence="1 2" key="1">
    <citation type="submission" date="2022-07" db="EMBL/GenBank/DDBJ databases">
        <title>Methylomonas rivi sp. nov., Methylomonas rosea sp. nov., Methylomonas aureus sp. nov. and Methylomonas subterranea sp. nov., four novel methanotrophs isolated from a freshwater creek and the deep terrestrial subsurface.</title>
        <authorList>
            <person name="Abin C."/>
            <person name="Sankaranarayanan K."/>
            <person name="Garner C."/>
            <person name="Sindelar R."/>
            <person name="Kotary K."/>
            <person name="Garner R."/>
            <person name="Barclay S."/>
            <person name="Lawson P."/>
            <person name="Krumholz L."/>
        </authorList>
    </citation>
    <scope>NUCLEOTIDE SEQUENCE [LARGE SCALE GENOMIC DNA]</scope>
    <source>
        <strain evidence="1 2">WSC-7</strain>
    </source>
</reference>
<evidence type="ECO:0000313" key="1">
    <source>
        <dbReference type="EMBL" id="MCQ8116671.1"/>
    </source>
</evidence>
<keyword evidence="2" id="KW-1185">Reference proteome</keyword>
<sequence length="244" mass="26602">MRHLKISNQLLCCFFILTIGSACQTVYRENIVSSINTGIGLFLAENPQTELYEIKAGYVRSQYYSIPTGKIVKNEDKNENIPDQTDKRSNQADITPEVVSGIKMSSGVENLFLDMNVSENFAVGKAAVNSPAAVAMYIATAANENTASSAAKAVNSVSPSAMKAVIQKDGDVKFKSKEIIDYLAPDGTLKTERLAPALSGTGIENKIDKINSAETLIDILKKNELDIDDIYKKIATLRSNQKEK</sequence>
<evidence type="ECO:0000313" key="2">
    <source>
        <dbReference type="Proteomes" id="UP001524570"/>
    </source>
</evidence>
<protein>
    <recommendedName>
        <fullName evidence="3">Lipoprotein</fullName>
    </recommendedName>
</protein>
<organism evidence="1 2">
    <name type="scientific">Methylomonas rosea</name>
    <dbReference type="NCBI Taxonomy" id="2952227"/>
    <lineage>
        <taxon>Bacteria</taxon>
        <taxon>Pseudomonadati</taxon>
        <taxon>Pseudomonadota</taxon>
        <taxon>Gammaproteobacteria</taxon>
        <taxon>Methylococcales</taxon>
        <taxon>Methylococcaceae</taxon>
        <taxon>Methylomonas</taxon>
    </lineage>
</organism>
<dbReference type="PROSITE" id="PS51257">
    <property type="entry name" value="PROKAR_LIPOPROTEIN"/>
    <property type="match status" value="1"/>
</dbReference>
<dbReference type="EMBL" id="JANIBL010000009">
    <property type="protein sequence ID" value="MCQ8116671.1"/>
    <property type="molecule type" value="Genomic_DNA"/>
</dbReference>
<comment type="caution">
    <text evidence="1">The sequence shown here is derived from an EMBL/GenBank/DDBJ whole genome shotgun (WGS) entry which is preliminary data.</text>
</comment>
<dbReference type="RefSeq" id="WP_256605906.1">
    <property type="nucleotide sequence ID" value="NZ_JANIBL010000009.1"/>
</dbReference>
<name>A0ABT1TQM0_9GAMM</name>
<evidence type="ECO:0008006" key="3">
    <source>
        <dbReference type="Google" id="ProtNLM"/>
    </source>
</evidence>